<keyword evidence="4" id="KW-1185">Reference proteome</keyword>
<dbReference type="EMBL" id="FO681348">
    <property type="protein sequence ID" value="CCV66081.1"/>
    <property type="molecule type" value="Genomic_DNA"/>
</dbReference>
<dbReference type="OrthoDB" id="9004488at2"/>
<dbReference type="AlphaFoldDB" id="U4KP46"/>
<reference evidence="3 4" key="1">
    <citation type="journal article" date="2013" name="J. Mol. Microbiol. Biotechnol.">
        <title>Analysis of the Complete Genomes of Acholeplasma brassicae , A. palmae and A. laidlawii and Their Comparison to the Obligate Parasites from ' Candidatus Phytoplasma'.</title>
        <authorList>
            <person name="Kube M."/>
            <person name="Siewert C."/>
            <person name="Migdoll A.M."/>
            <person name="Duduk B."/>
            <person name="Holz S."/>
            <person name="Rabus R."/>
            <person name="Seemuller E."/>
            <person name="Mitrovic J."/>
            <person name="Muller I."/>
            <person name="Buttner C."/>
            <person name="Reinhardt R."/>
        </authorList>
    </citation>
    <scope>NUCLEOTIDE SEQUENCE [LARGE SCALE GENOMIC DNA]</scope>
    <source>
        <strain evidence="4">0502</strain>
    </source>
</reference>
<keyword evidence="2" id="KW-1133">Transmembrane helix</keyword>
<sequence length="102" mass="11121">MIQSVECKSCGNVYYDDSEKCPYCGSVNPLHKKNGASSQTASNPLKTTYQDIVSQNSTSSNNERSEGSRSGQSDINVCLLIALLVIFWPAGLVYLIVKLVNK</sequence>
<dbReference type="STRING" id="61635.BN85310600"/>
<evidence type="ECO:0000313" key="4">
    <source>
        <dbReference type="Proteomes" id="UP000032737"/>
    </source>
</evidence>
<gene>
    <name evidence="3" type="ORF">BN85310600</name>
</gene>
<dbReference type="HOGENOM" id="CLU_2271213_0_0_14"/>
<feature type="transmembrane region" description="Helical" evidence="2">
    <location>
        <begin position="77"/>
        <end position="97"/>
    </location>
</feature>
<evidence type="ECO:0000313" key="3">
    <source>
        <dbReference type="EMBL" id="CCV66081.1"/>
    </source>
</evidence>
<dbReference type="Proteomes" id="UP000032737">
    <property type="component" value="Chromosome"/>
</dbReference>
<name>U4KP46_9MOLU</name>
<accession>U4KP46</accession>
<keyword evidence="2" id="KW-0472">Membrane</keyword>
<feature type="region of interest" description="Disordered" evidence="1">
    <location>
        <begin position="52"/>
        <end position="72"/>
    </location>
</feature>
<proteinExistence type="predicted"/>
<protein>
    <submittedName>
        <fullName evidence="3">Uncharacterized protein</fullName>
    </submittedName>
</protein>
<dbReference type="KEGG" id="abra:BN85310600"/>
<organism evidence="3 4">
    <name type="scientific">Acholeplasma brassicae</name>
    <dbReference type="NCBI Taxonomy" id="61635"/>
    <lineage>
        <taxon>Bacteria</taxon>
        <taxon>Bacillati</taxon>
        <taxon>Mycoplasmatota</taxon>
        <taxon>Mollicutes</taxon>
        <taxon>Acholeplasmatales</taxon>
        <taxon>Acholeplasmataceae</taxon>
        <taxon>Acholeplasma</taxon>
    </lineage>
</organism>
<keyword evidence="2" id="KW-0812">Transmembrane</keyword>
<evidence type="ECO:0000256" key="2">
    <source>
        <dbReference type="SAM" id="Phobius"/>
    </source>
</evidence>
<evidence type="ECO:0000256" key="1">
    <source>
        <dbReference type="SAM" id="MobiDB-lite"/>
    </source>
</evidence>
<dbReference type="RefSeq" id="WP_030004941.1">
    <property type="nucleotide sequence ID" value="NC_022549.1"/>
</dbReference>